<keyword evidence="2" id="KW-1185">Reference proteome</keyword>
<proteinExistence type="predicted"/>
<reference evidence="1" key="1">
    <citation type="submission" date="2021-06" db="EMBL/GenBank/DDBJ databases">
        <authorList>
            <person name="Kallberg Y."/>
            <person name="Tangrot J."/>
            <person name="Rosling A."/>
        </authorList>
    </citation>
    <scope>NUCLEOTIDE SEQUENCE</scope>
    <source>
        <strain evidence="1">IA702</strain>
    </source>
</reference>
<evidence type="ECO:0000313" key="1">
    <source>
        <dbReference type="EMBL" id="CAG8555254.1"/>
    </source>
</evidence>
<gene>
    <name evidence="1" type="ORF">POCULU_LOCUS5228</name>
</gene>
<evidence type="ECO:0000313" key="2">
    <source>
        <dbReference type="Proteomes" id="UP000789572"/>
    </source>
</evidence>
<dbReference type="OrthoDB" id="10518434at2759"/>
<name>A0A9N9B4I6_9GLOM</name>
<comment type="caution">
    <text evidence="1">The sequence shown here is derived from an EMBL/GenBank/DDBJ whole genome shotgun (WGS) entry which is preliminary data.</text>
</comment>
<sequence length="131" mass="14987">MTEPGQSDVFIQQATQATNIIEWSISSEFHRDNQRVTIKDFEKPDFTGGHPIMQVKSFEPSNKPVGYIINECTLPLVMQTIADKTLNEVDASKENNRKKELARMTTEQLKEYAGFIEICLKPYNGLEVIMF</sequence>
<dbReference type="EMBL" id="CAJVPJ010000768">
    <property type="protein sequence ID" value="CAG8555254.1"/>
    <property type="molecule type" value="Genomic_DNA"/>
</dbReference>
<organism evidence="1 2">
    <name type="scientific">Paraglomus occultum</name>
    <dbReference type="NCBI Taxonomy" id="144539"/>
    <lineage>
        <taxon>Eukaryota</taxon>
        <taxon>Fungi</taxon>
        <taxon>Fungi incertae sedis</taxon>
        <taxon>Mucoromycota</taxon>
        <taxon>Glomeromycotina</taxon>
        <taxon>Glomeromycetes</taxon>
        <taxon>Paraglomerales</taxon>
        <taxon>Paraglomeraceae</taxon>
        <taxon>Paraglomus</taxon>
    </lineage>
</organism>
<protein>
    <submittedName>
        <fullName evidence="1">590_t:CDS:1</fullName>
    </submittedName>
</protein>
<accession>A0A9N9B4I6</accession>
<dbReference type="AlphaFoldDB" id="A0A9N9B4I6"/>
<dbReference type="Proteomes" id="UP000789572">
    <property type="component" value="Unassembled WGS sequence"/>
</dbReference>